<dbReference type="WBParaSite" id="L893_g19945.t1">
    <property type="protein sequence ID" value="L893_g19945.t1"/>
    <property type="gene ID" value="L893_g19945"/>
</dbReference>
<name>A0A1I7YUF4_9BILA</name>
<proteinExistence type="predicted"/>
<reference evidence="2" key="1">
    <citation type="submission" date="2016-11" db="UniProtKB">
        <authorList>
            <consortium name="WormBaseParasite"/>
        </authorList>
    </citation>
    <scope>IDENTIFICATION</scope>
</reference>
<protein>
    <submittedName>
        <fullName evidence="2">Uncharacterized protein</fullName>
    </submittedName>
</protein>
<organism evidence="1 2">
    <name type="scientific">Steinernema glaseri</name>
    <dbReference type="NCBI Taxonomy" id="37863"/>
    <lineage>
        <taxon>Eukaryota</taxon>
        <taxon>Metazoa</taxon>
        <taxon>Ecdysozoa</taxon>
        <taxon>Nematoda</taxon>
        <taxon>Chromadorea</taxon>
        <taxon>Rhabditida</taxon>
        <taxon>Tylenchina</taxon>
        <taxon>Panagrolaimomorpha</taxon>
        <taxon>Strongyloidoidea</taxon>
        <taxon>Steinernematidae</taxon>
        <taxon>Steinernema</taxon>
    </lineage>
</organism>
<dbReference type="AlphaFoldDB" id="A0A1I7YUF4"/>
<dbReference type="Proteomes" id="UP000095287">
    <property type="component" value="Unplaced"/>
</dbReference>
<evidence type="ECO:0000313" key="2">
    <source>
        <dbReference type="WBParaSite" id="L893_g19945.t1"/>
    </source>
</evidence>
<keyword evidence="1" id="KW-1185">Reference proteome</keyword>
<evidence type="ECO:0000313" key="1">
    <source>
        <dbReference type="Proteomes" id="UP000095287"/>
    </source>
</evidence>
<accession>A0A1I7YUF4</accession>
<sequence length="155" mass="17316">MHQDYLHSADGNCSTNATLNAGRVFSANGIRETKAHAGQNRLCKATFLRDSSDYRSREGMSRVVLHSQVFCTAWRWVQSKGITTADQRLSRDYVAFNETAAKTRPEEWCGNGLFWTSSTVPGIIKQSFGEKKKTNTIAKEESFSTNGTVRNTKIS</sequence>